<comment type="caution">
    <text evidence="3">The sequence shown here is derived from an EMBL/GenBank/DDBJ whole genome shotgun (WGS) entry which is preliminary data.</text>
</comment>
<dbReference type="SMART" id="SM00497">
    <property type="entry name" value="IENR1"/>
    <property type="match status" value="1"/>
</dbReference>
<dbReference type="GO" id="GO:0016788">
    <property type="term" value="F:hydrolase activity, acting on ester bonds"/>
    <property type="evidence" value="ECO:0007669"/>
    <property type="project" value="InterPro"/>
</dbReference>
<dbReference type="Gene3D" id="1.10.10.10">
    <property type="entry name" value="Winged helix-like DNA-binding domain superfamily/Winged helix DNA-binding domain"/>
    <property type="match status" value="1"/>
</dbReference>
<dbReference type="InterPro" id="IPR003615">
    <property type="entry name" value="HNH_nuc"/>
</dbReference>
<dbReference type="AlphaFoldDB" id="A0A829GQN9"/>
<evidence type="ECO:0000259" key="2">
    <source>
        <dbReference type="Pfam" id="PF13392"/>
    </source>
</evidence>
<reference evidence="3 4" key="1">
    <citation type="journal article" date="2013" name="PLoS ONE">
        <title>Lactobacillus paracasei comparative genomics: towards species pan-genome definition and exploitation of diversity.</title>
        <authorList>
            <person name="Smokvina T."/>
            <person name="Wels M."/>
            <person name="Polka J."/>
            <person name="Chervaux C."/>
            <person name="Brisse S."/>
            <person name="Boekhorst J."/>
            <person name="van Hylckama Vlieg J.E."/>
            <person name="Siezen R.J."/>
        </authorList>
    </citation>
    <scope>NUCLEOTIDE SEQUENCE [LARGE SCALE GENOMIC DNA]</scope>
    <source>
        <strain evidence="3 4">Lpp14</strain>
    </source>
</reference>
<dbReference type="GO" id="GO:0004519">
    <property type="term" value="F:endonuclease activity"/>
    <property type="evidence" value="ECO:0007669"/>
    <property type="project" value="UniProtKB-KW"/>
</dbReference>
<organism evidence="3 4">
    <name type="scientific">Lacticaseibacillus paracasei subsp. paracasei Lpp14</name>
    <dbReference type="NCBI Taxonomy" id="1256204"/>
    <lineage>
        <taxon>Bacteria</taxon>
        <taxon>Bacillati</taxon>
        <taxon>Bacillota</taxon>
        <taxon>Bacilli</taxon>
        <taxon>Lactobacillales</taxon>
        <taxon>Lactobacillaceae</taxon>
        <taxon>Lacticaseibacillus</taxon>
    </lineage>
</organism>
<keyword evidence="3" id="KW-0378">Hydrolase</keyword>
<dbReference type="SUPFAM" id="SSF54060">
    <property type="entry name" value="His-Me finger endonucleases"/>
    <property type="match status" value="1"/>
</dbReference>
<feature type="domain" description="HNH nuclease" evidence="2">
    <location>
        <begin position="59"/>
        <end position="100"/>
    </location>
</feature>
<dbReference type="Pfam" id="PF07463">
    <property type="entry name" value="NUMOD4"/>
    <property type="match status" value="1"/>
</dbReference>
<dbReference type="InterPro" id="IPR003647">
    <property type="entry name" value="Intron_nuc_1_rpt"/>
</dbReference>
<name>A0A829GQN9_LACPA</name>
<protein>
    <submittedName>
        <fullName evidence="3">Phage-related HNH endonuclease</fullName>
    </submittedName>
</protein>
<dbReference type="InterPro" id="IPR044925">
    <property type="entry name" value="His-Me_finger_sf"/>
</dbReference>
<dbReference type="Pfam" id="PF13392">
    <property type="entry name" value="HNH_3"/>
    <property type="match status" value="1"/>
</dbReference>
<evidence type="ECO:0000313" key="4">
    <source>
        <dbReference type="Proteomes" id="UP000014264"/>
    </source>
</evidence>
<keyword evidence="3" id="KW-0540">Nuclease</keyword>
<accession>A0A829GQN9</accession>
<evidence type="ECO:0000313" key="3">
    <source>
        <dbReference type="EMBL" id="EPC62735.1"/>
    </source>
</evidence>
<feature type="domain" description="NUMOD4" evidence="1">
    <location>
        <begin position="3"/>
        <end position="49"/>
    </location>
</feature>
<keyword evidence="3" id="KW-0255">Endonuclease</keyword>
<dbReference type="InterPro" id="IPR036388">
    <property type="entry name" value="WH-like_DNA-bd_sf"/>
</dbReference>
<gene>
    <name evidence="3" type="ORF">Lpp14_06815</name>
</gene>
<dbReference type="EMBL" id="ANJZ01000167">
    <property type="protein sequence ID" value="EPC62735.1"/>
    <property type="molecule type" value="Genomic_DNA"/>
</dbReference>
<dbReference type="Gene3D" id="3.90.75.20">
    <property type="match status" value="1"/>
</dbReference>
<dbReference type="Proteomes" id="UP000014264">
    <property type="component" value="Unassembled WGS sequence"/>
</dbReference>
<sequence length="173" mass="19687">MVEWKDVPGYEGLYKVSNQGEIATKRRQGSQGCVLHPVLQPNGYLTVSLCKGGQVHKFYVHRLVATTFLGEKPGMEVNHKDEKRSNNRLENLEWVTTKQNCNYGNHNYHVAVTARTNQAKSVVQCDLNGNEIRRFGILHDAAKFVHGHSINISRAARGIRNRSTAYGYSWRYE</sequence>
<dbReference type="InterPro" id="IPR010902">
    <property type="entry name" value="NUMOD4"/>
</dbReference>
<proteinExistence type="predicted"/>
<evidence type="ECO:0000259" key="1">
    <source>
        <dbReference type="Pfam" id="PF07463"/>
    </source>
</evidence>